<dbReference type="InterPro" id="IPR053177">
    <property type="entry name" value="ADP-glucose_phosphorylase"/>
</dbReference>
<dbReference type="PANTHER" id="PTHR42763">
    <property type="entry name" value="ADP-GLUCOSE PHOSPHORYLASE"/>
    <property type="match status" value="1"/>
</dbReference>
<dbReference type="Proteomes" id="UP000296352">
    <property type="component" value="Chromosome"/>
</dbReference>
<dbReference type="InterPro" id="IPR036265">
    <property type="entry name" value="HIT-like_sf"/>
</dbReference>
<dbReference type="KEGG" id="cee:CENDO_07040"/>
<reference evidence="2 3" key="1">
    <citation type="submission" date="2019-04" db="EMBL/GenBank/DDBJ databases">
        <title>Corynebacterium endometrii sp. nov., isolated from the uterus of a cow with endometritis.</title>
        <authorList>
            <person name="Ballas P."/>
            <person name="Ruckert C."/>
            <person name="Wagener K."/>
            <person name="Drillich M."/>
            <person name="Kaempfer P."/>
            <person name="Busse H.-J."/>
            <person name="Ehling-Schulz M."/>
        </authorList>
    </citation>
    <scope>NUCLEOTIDE SEQUENCE [LARGE SCALE GENOMIC DNA]</scope>
    <source>
        <strain evidence="2 3">LMM-1653</strain>
    </source>
</reference>
<dbReference type="InterPro" id="IPR032576">
    <property type="entry name" value="DUF4921"/>
</dbReference>
<sequence length="438" mass="49292">MSEQLFSRIEPIQTMADGTVKQVNPFSGTEVWTVPGRGNRPLSQPGEAPQELDADANKHTCAFCSERLMETPPEKSRILEDGTILRGVQVGQLHATTPLFRRVPNLFEILSYEYWHANYGYDMDEPSRLRMEGYMADPQGRKHVLDTVKFKRKAAQLDPEVSEEQLLEQADNFFGGGHDIIISSRHFVEGATNSSQLASSGTLSPDEHALLIGFTVDSIRDLYERNRYASYVAAFQNWLKPAGASFEHLHKQLVAVDDRGMASTREVQMLRHNPNMYNEWGVDYAASRNLVIAENEHAVLFAGFGHRYPTLEVFSKSAQCEPWLQSPEEIRGVSDLVHAAHAAVGPDVPCNEEWHHKAPVVDVSQPWRVMIKLRISTLAGFEGGTKIYINTISPWDLRDRIVDKLYMLRDEGSVASGIRVATECRLERNSLLYNPVLG</sequence>
<dbReference type="RefSeq" id="WP_210726521.1">
    <property type="nucleotide sequence ID" value="NZ_CP039247.1"/>
</dbReference>
<dbReference type="PANTHER" id="PTHR42763:SF2">
    <property type="entry name" value="ADP-GLUCOSE PHOSPHORYLASE"/>
    <property type="match status" value="1"/>
</dbReference>
<gene>
    <name evidence="2" type="ORF">CENDO_07040</name>
</gene>
<organism evidence="2 3">
    <name type="scientific">Corynebacterium endometrii</name>
    <dbReference type="NCBI Taxonomy" id="2488819"/>
    <lineage>
        <taxon>Bacteria</taxon>
        <taxon>Bacillati</taxon>
        <taxon>Actinomycetota</taxon>
        <taxon>Actinomycetes</taxon>
        <taxon>Mycobacteriales</taxon>
        <taxon>Corynebacteriaceae</taxon>
        <taxon>Corynebacterium</taxon>
    </lineage>
</organism>
<accession>A0A4P7QG20</accession>
<name>A0A4P7QG20_9CORY</name>
<dbReference type="EMBL" id="CP039247">
    <property type="protein sequence ID" value="QCB28682.1"/>
    <property type="molecule type" value="Genomic_DNA"/>
</dbReference>
<protein>
    <recommendedName>
        <fullName evidence="1">DUF4921 domain-containing protein</fullName>
    </recommendedName>
</protein>
<dbReference type="Gene3D" id="3.30.428.10">
    <property type="entry name" value="HIT-like"/>
    <property type="match status" value="1"/>
</dbReference>
<evidence type="ECO:0000313" key="3">
    <source>
        <dbReference type="Proteomes" id="UP000296352"/>
    </source>
</evidence>
<evidence type="ECO:0000313" key="2">
    <source>
        <dbReference type="EMBL" id="QCB28682.1"/>
    </source>
</evidence>
<feature type="domain" description="DUF4921" evidence="1">
    <location>
        <begin position="15"/>
        <end position="433"/>
    </location>
</feature>
<evidence type="ECO:0000259" key="1">
    <source>
        <dbReference type="Pfam" id="PF16268"/>
    </source>
</evidence>
<dbReference type="Pfam" id="PF16268">
    <property type="entry name" value="DUF4921"/>
    <property type="match status" value="1"/>
</dbReference>
<dbReference type="SUPFAM" id="SSF54197">
    <property type="entry name" value="HIT-like"/>
    <property type="match status" value="1"/>
</dbReference>
<dbReference type="AlphaFoldDB" id="A0A4P7QG20"/>
<proteinExistence type="predicted"/>
<keyword evidence="3" id="KW-1185">Reference proteome</keyword>